<reference evidence="1" key="1">
    <citation type="submission" date="2022-07" db="EMBL/GenBank/DDBJ databases">
        <title>Genome analysis of Parmales, a sister group of diatoms, reveals the evolutionary specialization of diatoms from phago-mixotrophs to photoautotrophs.</title>
        <authorList>
            <person name="Ban H."/>
            <person name="Sato S."/>
            <person name="Yoshikawa S."/>
            <person name="Kazumasa Y."/>
            <person name="Nakamura Y."/>
            <person name="Ichinomiya M."/>
            <person name="Saitoh K."/>
            <person name="Sato N."/>
            <person name="Blanc-Mathieu R."/>
            <person name="Endo H."/>
            <person name="Kuwata A."/>
            <person name="Ogata H."/>
        </authorList>
    </citation>
    <scope>NUCLEOTIDE SEQUENCE</scope>
</reference>
<sequence>MTSSSLSAESSWEAIVTAVDRTSADSSTSDENPNAYLEDAFTGLNGMVCSLHLAPNLLFANKDKFVATDYLIAPYSIADRSSLPQCKPGSNPGGSWVAACSSCSDPTTCDMGSLVWLHDECRSKDLVGVGEKFRRNELSQCVRNNVLIALGDSILRGPFLRMISPFLSDNDIKFWPMHSFGSVRNENGLLVYWDYIIKTSFQEHERRDEKEPADVLRHMVDQHIPRAVWKERKTKFIIGGTNSYFPQFQEWLEGCEENNTFGCPWQKGRGAKKSSVIVKGPGIMNIELARERSGCKDDKRENCFKEKYIHRETPNQLRAKELGYRYMKNIANITGEMWSQLKDGDADGCACHFCVYNATATGTDWRQRVGGAVCSQLANLLANEVCENDDDMAWI</sequence>
<gene>
    <name evidence="1" type="ORF">TrRE_jg7727</name>
</gene>
<proteinExistence type="predicted"/>
<dbReference type="EMBL" id="BRXZ01006160">
    <property type="protein sequence ID" value="GMH56277.1"/>
    <property type="molecule type" value="Genomic_DNA"/>
</dbReference>
<protein>
    <submittedName>
        <fullName evidence="1">Uncharacterized protein</fullName>
    </submittedName>
</protein>
<dbReference type="AlphaFoldDB" id="A0A9W6ZKX2"/>
<accession>A0A9W6ZKX2</accession>
<evidence type="ECO:0000313" key="2">
    <source>
        <dbReference type="Proteomes" id="UP001165082"/>
    </source>
</evidence>
<evidence type="ECO:0000313" key="1">
    <source>
        <dbReference type="EMBL" id="GMH56277.1"/>
    </source>
</evidence>
<keyword evidence="2" id="KW-1185">Reference proteome</keyword>
<name>A0A9W6ZKX2_9STRA</name>
<comment type="caution">
    <text evidence="1">The sequence shown here is derived from an EMBL/GenBank/DDBJ whole genome shotgun (WGS) entry which is preliminary data.</text>
</comment>
<organism evidence="1 2">
    <name type="scientific">Triparma retinervis</name>
    <dbReference type="NCBI Taxonomy" id="2557542"/>
    <lineage>
        <taxon>Eukaryota</taxon>
        <taxon>Sar</taxon>
        <taxon>Stramenopiles</taxon>
        <taxon>Ochrophyta</taxon>
        <taxon>Bolidophyceae</taxon>
        <taxon>Parmales</taxon>
        <taxon>Triparmaceae</taxon>
        <taxon>Triparma</taxon>
    </lineage>
</organism>
<dbReference type="Proteomes" id="UP001165082">
    <property type="component" value="Unassembled WGS sequence"/>
</dbReference>